<dbReference type="SUPFAM" id="SSF56059">
    <property type="entry name" value="Glutathione synthetase ATP-binding domain-like"/>
    <property type="match status" value="1"/>
</dbReference>
<protein>
    <recommendedName>
        <fullName evidence="3">ATP-grasp domain-containing protein</fullName>
    </recommendedName>
</protein>
<dbReference type="EMBL" id="FSRC01000002">
    <property type="protein sequence ID" value="SIO02401.1"/>
    <property type="molecule type" value="Genomic_DNA"/>
</dbReference>
<proteinExistence type="predicted"/>
<dbReference type="AlphaFoldDB" id="A0A1N6G4L8"/>
<evidence type="ECO:0000313" key="1">
    <source>
        <dbReference type="EMBL" id="SIO02401.1"/>
    </source>
</evidence>
<dbReference type="Gene3D" id="3.30.470.20">
    <property type="entry name" value="ATP-grasp fold, B domain"/>
    <property type="match status" value="1"/>
</dbReference>
<keyword evidence="2" id="KW-1185">Reference proteome</keyword>
<dbReference type="OrthoDB" id="1195727at2"/>
<dbReference type="Proteomes" id="UP000185221">
    <property type="component" value="Unassembled WGS sequence"/>
</dbReference>
<gene>
    <name evidence="1" type="ORF">SAMN05444394_2960</name>
</gene>
<evidence type="ECO:0000313" key="2">
    <source>
        <dbReference type="Proteomes" id="UP000185221"/>
    </source>
</evidence>
<name>A0A1N6G4L8_9BACT</name>
<sequence length="407" mass="46951">MAKCFALMGWSLPVIESMQKTGRPFVVVSFPDFEPYAQENNIPFLPYQLDEWSDSSNSLDLYEKLKAFDADVAVPLYEETVEWAGALNSIYRGDPRVLNRAFLFRNKAMMKRKALIGGLRVGLFEEVYNKEGVKAFMKRLNQANLQLEGEEDSWVHIKPFASAGTVGHRLLRSMSDIDEKCEDSDFPCLAESHLPGREFSCEAFINKGKIRFLNITEYVKLGYSNFIPEGRYLESKRDLIHKEVQKMVDIFGIEYGMVHPEWFLTEKDELNFGETACRIPGGHILELCSKSYEFDALAAFVISHDPNITEEELDEIFPAKDFKPKNYHGNVMIYPQKRQFSKLEIPESLNNEPYFVEHTLIAPYEGQKLSADRNGFGNHFGTINFKGEDPDRMTELLKHYEEEEFYV</sequence>
<evidence type="ECO:0008006" key="3">
    <source>
        <dbReference type="Google" id="ProtNLM"/>
    </source>
</evidence>
<organism evidence="1 2">
    <name type="scientific">Algoriphagus halophilus</name>
    <dbReference type="NCBI Taxonomy" id="226505"/>
    <lineage>
        <taxon>Bacteria</taxon>
        <taxon>Pseudomonadati</taxon>
        <taxon>Bacteroidota</taxon>
        <taxon>Cytophagia</taxon>
        <taxon>Cytophagales</taxon>
        <taxon>Cyclobacteriaceae</taxon>
        <taxon>Algoriphagus</taxon>
    </lineage>
</organism>
<reference evidence="2" key="1">
    <citation type="submission" date="2016-11" db="EMBL/GenBank/DDBJ databases">
        <authorList>
            <person name="Varghese N."/>
            <person name="Submissions S."/>
        </authorList>
    </citation>
    <scope>NUCLEOTIDE SEQUENCE [LARGE SCALE GENOMIC DNA]</scope>
    <source>
        <strain evidence="2">DSM 15292</strain>
    </source>
</reference>
<dbReference type="STRING" id="226505.SAMN05444394_2960"/>
<dbReference type="RefSeq" id="WP_074225746.1">
    <property type="nucleotide sequence ID" value="NZ_FSRC01000002.1"/>
</dbReference>
<accession>A0A1N6G4L8</accession>